<keyword evidence="2" id="KW-1133">Transmembrane helix</keyword>
<evidence type="ECO:0000313" key="3">
    <source>
        <dbReference type="EMBL" id="KAF4509089.1"/>
    </source>
</evidence>
<evidence type="ECO:0000256" key="1">
    <source>
        <dbReference type="SAM" id="MobiDB-lite"/>
    </source>
</evidence>
<dbReference type="AlphaFoldDB" id="A0A8H4V5W1"/>
<dbReference type="OrthoDB" id="3034003at2759"/>
<feature type="transmembrane region" description="Helical" evidence="2">
    <location>
        <begin position="710"/>
        <end position="735"/>
    </location>
</feature>
<gene>
    <name evidence="3" type="ORF">G6O67_005392</name>
</gene>
<keyword evidence="2" id="KW-0812">Transmembrane</keyword>
<keyword evidence="4" id="KW-1185">Reference proteome</keyword>
<comment type="caution">
    <text evidence="3">The sequence shown here is derived from an EMBL/GenBank/DDBJ whole genome shotgun (WGS) entry which is preliminary data.</text>
</comment>
<feature type="region of interest" description="Disordered" evidence="1">
    <location>
        <begin position="801"/>
        <end position="821"/>
    </location>
</feature>
<dbReference type="EMBL" id="JAAVMX010000005">
    <property type="protein sequence ID" value="KAF4509089.1"/>
    <property type="molecule type" value="Genomic_DNA"/>
</dbReference>
<proteinExistence type="predicted"/>
<evidence type="ECO:0000256" key="2">
    <source>
        <dbReference type="SAM" id="Phobius"/>
    </source>
</evidence>
<feature type="compositionally biased region" description="Acidic residues" evidence="1">
    <location>
        <begin position="806"/>
        <end position="821"/>
    </location>
</feature>
<name>A0A8H4V5W1_9HYPO</name>
<reference evidence="3 4" key="1">
    <citation type="journal article" date="2020" name="Genome Biol. Evol.">
        <title>A new high-quality draft genome assembly of the Chinese cordyceps Ophiocordyceps sinensis.</title>
        <authorList>
            <person name="Shu R."/>
            <person name="Zhang J."/>
            <person name="Meng Q."/>
            <person name="Zhang H."/>
            <person name="Zhou G."/>
            <person name="Li M."/>
            <person name="Wu P."/>
            <person name="Zhao Y."/>
            <person name="Chen C."/>
            <person name="Qin Q."/>
        </authorList>
    </citation>
    <scope>NUCLEOTIDE SEQUENCE [LARGE SCALE GENOMIC DNA]</scope>
    <source>
        <strain evidence="3 4">IOZ07</strain>
    </source>
</reference>
<dbReference type="Proteomes" id="UP000557566">
    <property type="component" value="Unassembled WGS sequence"/>
</dbReference>
<keyword evidence="2" id="KW-0472">Membrane</keyword>
<organism evidence="3 4">
    <name type="scientific">Ophiocordyceps sinensis</name>
    <dbReference type="NCBI Taxonomy" id="72228"/>
    <lineage>
        <taxon>Eukaryota</taxon>
        <taxon>Fungi</taxon>
        <taxon>Dikarya</taxon>
        <taxon>Ascomycota</taxon>
        <taxon>Pezizomycotina</taxon>
        <taxon>Sordariomycetes</taxon>
        <taxon>Hypocreomycetidae</taxon>
        <taxon>Hypocreales</taxon>
        <taxon>Ophiocordycipitaceae</taxon>
        <taxon>Ophiocordyceps</taxon>
    </lineage>
</organism>
<protein>
    <submittedName>
        <fullName evidence="3">Uncharacterized protein</fullName>
    </submittedName>
</protein>
<evidence type="ECO:0000313" key="4">
    <source>
        <dbReference type="Proteomes" id="UP000557566"/>
    </source>
</evidence>
<feature type="region of interest" description="Disordered" evidence="1">
    <location>
        <begin position="22"/>
        <end position="42"/>
    </location>
</feature>
<accession>A0A8H4V5W1</accession>
<sequence>MVPYNAPCVQLVCGKTANGSRPQLDKSIQMPSPTSYPKDWDSKTQRPLGEILTVSAKVLQQSYWPFFLRSDDSYDQGVRGSVLWISKSIPVLSILLSATSVITPLGLYSSTAAGKPVRATFVHVPDASSFGLHGTMTRANYSVTRACGTVTHAGASFRYDSRPCPLSDDGYGHLPNSSKPDSPCCLDVSLPAAIRDRFSSGFRNTTVSNSLDIQWRQYTLTTRAGYLNGSAFMAGRYRNVQSLLFEETRIPIEGLIVDTIRGGIGFRNHTVPIGFHRPVTWQEDLLFIEPETVCVDTNLTLDYTQYFRHHWGPLPVSRVALTDRGGFSDLDRTMPAVDLSDPQRNADLRGRALAAAWLHNVLSAMWFNVTNPSLPLGAINSTMNQTFPYTNAFMTGYPEFTLSKNFYNEFWVFQNRPGVHVFDRDAVSSRDVSDTFQLRLLNYTLINDLCRGIDESSTAQANNILVSCGLLQGIPRRRDGGDPFLLEDGVQWTKGLYSCASATKATIKTVSLSYNGTGSRFDGLKVTDIKDKQYAGESSMPLWGVEDVGGQYRADEISLIWGLVSPEHEGGANMTTYRQPSLYLPGRMSAGTRQMPFMSEGGNPAGSDFAYNMWLGTYCNTLDLAARGKANARNCDDKSKYGASSNVAMWTKWQKLTASAETASRVPDLIFTDFAASAVLGTKSGSGPGSGTGQASILVTPEILVIRYRLAYGVPAAISAVAVFLIACLSLALTCNGQDGVAGMRKHLQQLAPGRIYTTLLAPQGTGSDLAMRGKDWNRRFGAHVIDLSQGHPMAVHKMVPSDCASEGDPDEMNAEQMEPE</sequence>